<evidence type="ECO:0000313" key="1">
    <source>
        <dbReference type="EMBL" id="KAL3688627.1"/>
    </source>
</evidence>
<comment type="caution">
    <text evidence="1">The sequence shown here is derived from an EMBL/GenBank/DDBJ whole genome shotgun (WGS) entry which is preliminary data.</text>
</comment>
<sequence length="270" mass="29793">MAIRSFIRIPSPGPTLHPPHQKSAERMLKFPASFPCHDDGPVLQSSSHSSSSSPSTVLFPRRTFLSVGLGLLVGSQFQDAEASVEDDPVGLVNGQLQSCDGGTPCVSTSAFRSPSRFMPPWSYLNSKESAFADLVKTLQRMVSDESSILGSSPDSVLLSSLILILISLSHHGSHQGAKIVETDDDRYVYATLRSSSGENDVDDLEFLFVGNQVCFRSRSRKSIPDPPFCWWPGCINGPRNRQRLEALRDELGWISMETDEEKVWVPLLFH</sequence>
<dbReference type="Proteomes" id="UP001633002">
    <property type="component" value="Unassembled WGS sequence"/>
</dbReference>
<dbReference type="PANTHER" id="PTHR34801">
    <property type="entry name" value="EXPRESSED PROTEIN"/>
    <property type="match status" value="1"/>
</dbReference>
<dbReference type="EMBL" id="JBJQOH010000004">
    <property type="protein sequence ID" value="KAL3688627.1"/>
    <property type="molecule type" value="Genomic_DNA"/>
</dbReference>
<keyword evidence="2" id="KW-1185">Reference proteome</keyword>
<dbReference type="AlphaFoldDB" id="A0ABD3HDE9"/>
<protein>
    <submittedName>
        <fullName evidence="1">Uncharacterized protein</fullName>
    </submittedName>
</protein>
<organism evidence="1 2">
    <name type="scientific">Riccia sorocarpa</name>
    <dbReference type="NCBI Taxonomy" id="122646"/>
    <lineage>
        <taxon>Eukaryota</taxon>
        <taxon>Viridiplantae</taxon>
        <taxon>Streptophyta</taxon>
        <taxon>Embryophyta</taxon>
        <taxon>Marchantiophyta</taxon>
        <taxon>Marchantiopsida</taxon>
        <taxon>Marchantiidae</taxon>
        <taxon>Marchantiales</taxon>
        <taxon>Ricciaceae</taxon>
        <taxon>Riccia</taxon>
    </lineage>
</organism>
<name>A0ABD3HDE9_9MARC</name>
<proteinExistence type="predicted"/>
<dbReference type="Pfam" id="PF07386">
    <property type="entry name" value="DUF1499"/>
    <property type="match status" value="1"/>
</dbReference>
<dbReference type="InterPro" id="IPR010865">
    <property type="entry name" value="DUF1499"/>
</dbReference>
<accession>A0ABD3HDE9</accession>
<evidence type="ECO:0000313" key="2">
    <source>
        <dbReference type="Proteomes" id="UP001633002"/>
    </source>
</evidence>
<reference evidence="1 2" key="1">
    <citation type="submission" date="2024-09" db="EMBL/GenBank/DDBJ databases">
        <title>Chromosome-scale assembly of Riccia sorocarpa.</title>
        <authorList>
            <person name="Paukszto L."/>
        </authorList>
    </citation>
    <scope>NUCLEOTIDE SEQUENCE [LARGE SCALE GENOMIC DNA]</scope>
    <source>
        <strain evidence="1">LP-2024</strain>
        <tissue evidence="1">Aerial parts of the thallus</tissue>
    </source>
</reference>
<dbReference type="PANTHER" id="PTHR34801:SF5">
    <property type="entry name" value="BRCT DOMAIN-CONTAINING PROTEIN"/>
    <property type="match status" value="1"/>
</dbReference>
<gene>
    <name evidence="1" type="ORF">R1sor_014936</name>
</gene>